<reference evidence="2 3" key="1">
    <citation type="submission" date="2022-06" db="EMBL/GenBank/DDBJ databases">
        <title>Draft genome sequence of type strain Streptomyces rubrisoli DSM 42083.</title>
        <authorList>
            <person name="Duangmal K."/>
            <person name="Klaysubun C."/>
        </authorList>
    </citation>
    <scope>NUCLEOTIDE SEQUENCE [LARGE SCALE GENOMIC DNA]</scope>
    <source>
        <strain evidence="2 3">DSM 42083</strain>
    </source>
</reference>
<evidence type="ECO:0000313" key="2">
    <source>
        <dbReference type="EMBL" id="MCQ4044079.1"/>
    </source>
</evidence>
<feature type="transmembrane region" description="Helical" evidence="1">
    <location>
        <begin position="140"/>
        <end position="162"/>
    </location>
</feature>
<sequence>MRAVNGRAARALRSPRAAGAAGVVFALLLSAALVLARIAIPGHPSASAGWLGDPGHREAVRTALGLVPFAGVSFLWFMGAVRDHIVHGQEDRFFDALLLGSGLLFMAVVFVLSAWVNGLIAVAGTFNLTGQWASWELGRHVTLTLLASYAMRMAAVFTLCATTVGHRVGVFPRWLTWLGYLAGLVLLFLVSTIAWSELVFPAWVLALSGHVLWSTFRFPGARTAPGNRRTT</sequence>
<accession>A0ABT1PFD2</accession>
<keyword evidence="1" id="KW-0472">Membrane</keyword>
<dbReference type="Proteomes" id="UP001206206">
    <property type="component" value="Unassembled WGS sequence"/>
</dbReference>
<protein>
    <recommendedName>
        <fullName evidence="4">DUF4386 family protein</fullName>
    </recommendedName>
</protein>
<gene>
    <name evidence="2" type="ORF">NON19_19105</name>
</gene>
<dbReference type="RefSeq" id="WP_255929706.1">
    <property type="nucleotide sequence ID" value="NZ_JANFNH010000023.1"/>
</dbReference>
<keyword evidence="3" id="KW-1185">Reference proteome</keyword>
<evidence type="ECO:0000313" key="3">
    <source>
        <dbReference type="Proteomes" id="UP001206206"/>
    </source>
</evidence>
<keyword evidence="1" id="KW-0812">Transmembrane</keyword>
<name>A0ABT1PFD2_9ACTN</name>
<feature type="transmembrane region" description="Helical" evidence="1">
    <location>
        <begin position="200"/>
        <end position="219"/>
    </location>
</feature>
<proteinExistence type="predicted"/>
<dbReference type="EMBL" id="JANFNH010000023">
    <property type="protein sequence ID" value="MCQ4044079.1"/>
    <property type="molecule type" value="Genomic_DNA"/>
</dbReference>
<evidence type="ECO:0000256" key="1">
    <source>
        <dbReference type="SAM" id="Phobius"/>
    </source>
</evidence>
<organism evidence="2 3">
    <name type="scientific">Streptantibioticus rubrisoli</name>
    <dbReference type="NCBI Taxonomy" id="1387313"/>
    <lineage>
        <taxon>Bacteria</taxon>
        <taxon>Bacillati</taxon>
        <taxon>Actinomycetota</taxon>
        <taxon>Actinomycetes</taxon>
        <taxon>Kitasatosporales</taxon>
        <taxon>Streptomycetaceae</taxon>
        <taxon>Streptantibioticus</taxon>
    </lineage>
</organism>
<comment type="caution">
    <text evidence="2">The sequence shown here is derived from an EMBL/GenBank/DDBJ whole genome shotgun (WGS) entry which is preliminary data.</text>
</comment>
<keyword evidence="1" id="KW-1133">Transmembrane helix</keyword>
<evidence type="ECO:0008006" key="4">
    <source>
        <dbReference type="Google" id="ProtNLM"/>
    </source>
</evidence>
<feature type="transmembrane region" description="Helical" evidence="1">
    <location>
        <begin position="93"/>
        <end position="120"/>
    </location>
</feature>
<feature type="transmembrane region" description="Helical" evidence="1">
    <location>
        <begin position="174"/>
        <end position="194"/>
    </location>
</feature>
<feature type="transmembrane region" description="Helical" evidence="1">
    <location>
        <begin position="60"/>
        <end position="81"/>
    </location>
</feature>